<keyword evidence="4 10" id="KW-0812">Transmembrane</keyword>
<evidence type="ECO:0000256" key="3">
    <source>
        <dbReference type="ARBA" id="ARBA00022448"/>
    </source>
</evidence>
<feature type="domain" description="ABC transporter" evidence="11">
    <location>
        <begin position="602"/>
        <end position="823"/>
    </location>
</feature>
<feature type="transmembrane region" description="Helical" evidence="10">
    <location>
        <begin position="941"/>
        <end position="963"/>
    </location>
</feature>
<evidence type="ECO:0000256" key="8">
    <source>
        <dbReference type="ARBA" id="ARBA00023136"/>
    </source>
</evidence>
<keyword evidence="3" id="KW-0813">Transport</keyword>
<dbReference type="GO" id="GO:0140359">
    <property type="term" value="F:ABC-type transporter activity"/>
    <property type="evidence" value="ECO:0007669"/>
    <property type="project" value="InterPro"/>
</dbReference>
<dbReference type="InterPro" id="IPR036640">
    <property type="entry name" value="ABC1_TM_sf"/>
</dbReference>
<dbReference type="PANTHER" id="PTHR24223:SF456">
    <property type="entry name" value="MULTIDRUG RESISTANCE-ASSOCIATED PROTEIN LETHAL(2)03659"/>
    <property type="match status" value="1"/>
</dbReference>
<feature type="transmembrane region" description="Helical" evidence="10">
    <location>
        <begin position="246"/>
        <end position="269"/>
    </location>
</feature>
<keyword evidence="14" id="KW-1185">Reference proteome</keyword>
<dbReference type="PROSITE" id="PS50929">
    <property type="entry name" value="ABC_TM1F"/>
    <property type="match status" value="2"/>
</dbReference>
<feature type="transmembrane region" description="Helical" evidence="10">
    <location>
        <begin position="882"/>
        <end position="901"/>
    </location>
</feature>
<feature type="compositionally biased region" description="Basic and acidic residues" evidence="9">
    <location>
        <begin position="79"/>
        <end position="91"/>
    </location>
</feature>
<organism evidence="13 14">
    <name type="scientific">Galerina marginata (strain CBS 339.88)</name>
    <dbReference type="NCBI Taxonomy" id="685588"/>
    <lineage>
        <taxon>Eukaryota</taxon>
        <taxon>Fungi</taxon>
        <taxon>Dikarya</taxon>
        <taxon>Basidiomycota</taxon>
        <taxon>Agaricomycotina</taxon>
        <taxon>Agaricomycetes</taxon>
        <taxon>Agaricomycetidae</taxon>
        <taxon>Agaricales</taxon>
        <taxon>Agaricineae</taxon>
        <taxon>Strophariaceae</taxon>
        <taxon>Galerina</taxon>
    </lineage>
</organism>
<feature type="transmembrane region" description="Helical" evidence="10">
    <location>
        <begin position="464"/>
        <end position="485"/>
    </location>
</feature>
<dbReference type="InterPro" id="IPR003593">
    <property type="entry name" value="AAA+_ATPase"/>
</dbReference>
<dbReference type="SUPFAM" id="SSF90123">
    <property type="entry name" value="ABC transporter transmembrane region"/>
    <property type="match status" value="2"/>
</dbReference>
<dbReference type="PROSITE" id="PS00211">
    <property type="entry name" value="ABC_TRANSPORTER_1"/>
    <property type="match status" value="1"/>
</dbReference>
<feature type="transmembrane region" description="Helical" evidence="10">
    <location>
        <begin position="340"/>
        <end position="362"/>
    </location>
</feature>
<evidence type="ECO:0000259" key="12">
    <source>
        <dbReference type="PROSITE" id="PS50929"/>
    </source>
</evidence>
<dbReference type="Gene3D" id="3.40.50.300">
    <property type="entry name" value="P-loop containing nucleotide triphosphate hydrolases"/>
    <property type="match status" value="2"/>
</dbReference>
<name>A0A067TJX2_GALM3</name>
<accession>A0A067TJX2</accession>
<dbReference type="InterPro" id="IPR011527">
    <property type="entry name" value="ABC1_TM_dom"/>
</dbReference>
<feature type="transmembrane region" description="Helical" evidence="10">
    <location>
        <begin position="422"/>
        <end position="444"/>
    </location>
</feature>
<feature type="transmembrane region" description="Helical" evidence="10">
    <location>
        <begin position="1028"/>
        <end position="1047"/>
    </location>
</feature>
<evidence type="ECO:0000313" key="14">
    <source>
        <dbReference type="Proteomes" id="UP000027222"/>
    </source>
</evidence>
<dbReference type="PANTHER" id="PTHR24223">
    <property type="entry name" value="ATP-BINDING CASSETTE SUB-FAMILY C"/>
    <property type="match status" value="1"/>
</dbReference>
<feature type="transmembrane region" description="Helical" evidence="10">
    <location>
        <begin position="314"/>
        <end position="334"/>
    </location>
</feature>
<dbReference type="CDD" id="cd03250">
    <property type="entry name" value="ABCC_MRP_domain1"/>
    <property type="match status" value="1"/>
</dbReference>
<feature type="region of interest" description="Disordered" evidence="9">
    <location>
        <begin position="79"/>
        <end position="119"/>
    </location>
</feature>
<feature type="domain" description="ABC transmembrane type-1" evidence="12">
    <location>
        <begin position="248"/>
        <end position="480"/>
    </location>
</feature>
<dbReference type="Proteomes" id="UP000027222">
    <property type="component" value="Unassembled WGS sequence"/>
</dbReference>
<dbReference type="FunFam" id="3.40.50.300:FF:000997">
    <property type="entry name" value="Multidrug resistance-associated protein 1"/>
    <property type="match status" value="1"/>
</dbReference>
<dbReference type="InterPro" id="IPR050173">
    <property type="entry name" value="ABC_transporter_C-like"/>
</dbReference>
<feature type="compositionally biased region" description="Basic and acidic residues" evidence="9">
    <location>
        <begin position="558"/>
        <end position="568"/>
    </location>
</feature>
<dbReference type="CDD" id="cd18597">
    <property type="entry name" value="ABC_6TM_YOR1_D1_like"/>
    <property type="match status" value="1"/>
</dbReference>
<evidence type="ECO:0000256" key="5">
    <source>
        <dbReference type="ARBA" id="ARBA00022741"/>
    </source>
</evidence>
<dbReference type="HOGENOM" id="CLU_000604_27_3_1"/>
<evidence type="ECO:0000256" key="2">
    <source>
        <dbReference type="ARBA" id="ARBA00009726"/>
    </source>
</evidence>
<dbReference type="EMBL" id="KL142373">
    <property type="protein sequence ID" value="KDR79278.1"/>
    <property type="molecule type" value="Genomic_DNA"/>
</dbReference>
<evidence type="ECO:0008006" key="15">
    <source>
        <dbReference type="Google" id="ProtNLM"/>
    </source>
</evidence>
<feature type="region of interest" description="Disordered" evidence="9">
    <location>
        <begin position="524"/>
        <end position="614"/>
    </location>
</feature>
<keyword evidence="8 10" id="KW-0472">Membrane</keyword>
<dbReference type="GO" id="GO:0016020">
    <property type="term" value="C:membrane"/>
    <property type="evidence" value="ECO:0007669"/>
    <property type="project" value="UniProtKB-SubCell"/>
</dbReference>
<dbReference type="Pfam" id="PF00005">
    <property type="entry name" value="ABC_tran"/>
    <property type="match status" value="2"/>
</dbReference>
<feature type="region of interest" description="Disordered" evidence="9">
    <location>
        <begin position="829"/>
        <end position="857"/>
    </location>
</feature>
<dbReference type="FunFam" id="1.20.1560.10:FF:000006">
    <property type="entry name" value="ATP-binding cassette, sub-family C (CFTR/MRP), member 9"/>
    <property type="match status" value="1"/>
</dbReference>
<feature type="transmembrane region" description="Helical" evidence="10">
    <location>
        <begin position="1001"/>
        <end position="1022"/>
    </location>
</feature>
<comment type="similarity">
    <text evidence="2">Belongs to the ABC transporter superfamily. ABCC family. Conjugate transporter (TC 3.A.1.208) subfamily.</text>
</comment>
<evidence type="ECO:0000256" key="4">
    <source>
        <dbReference type="ARBA" id="ARBA00022692"/>
    </source>
</evidence>
<dbReference type="SMART" id="SM00382">
    <property type="entry name" value="AAA"/>
    <property type="match status" value="2"/>
</dbReference>
<gene>
    <name evidence="13" type="ORF">GALMADRAFT_223508</name>
</gene>
<keyword evidence="5" id="KW-0547">Nucleotide-binding</keyword>
<feature type="compositionally biased region" description="Gly residues" evidence="9">
    <location>
        <begin position="533"/>
        <end position="557"/>
    </location>
</feature>
<feature type="transmembrane region" description="Helical" evidence="10">
    <location>
        <begin position="1113"/>
        <end position="1135"/>
    </location>
</feature>
<evidence type="ECO:0000256" key="6">
    <source>
        <dbReference type="ARBA" id="ARBA00022840"/>
    </source>
</evidence>
<evidence type="ECO:0000256" key="1">
    <source>
        <dbReference type="ARBA" id="ARBA00004141"/>
    </source>
</evidence>
<dbReference type="CDD" id="cd18606">
    <property type="entry name" value="ABC_6TM_YOR1_D2_like"/>
    <property type="match status" value="1"/>
</dbReference>
<dbReference type="SUPFAM" id="SSF52540">
    <property type="entry name" value="P-loop containing nucleoside triphosphate hydrolases"/>
    <property type="match status" value="2"/>
</dbReference>
<evidence type="ECO:0000259" key="11">
    <source>
        <dbReference type="PROSITE" id="PS50893"/>
    </source>
</evidence>
<evidence type="ECO:0000313" key="13">
    <source>
        <dbReference type="EMBL" id="KDR79278.1"/>
    </source>
</evidence>
<dbReference type="FunFam" id="1.20.1560.10:FF:000010">
    <property type="entry name" value="Multidrug resistance-associated ABC transporter"/>
    <property type="match status" value="1"/>
</dbReference>
<feature type="domain" description="ABC transmembrane type-1" evidence="12">
    <location>
        <begin position="894"/>
        <end position="1152"/>
    </location>
</feature>
<dbReference type="STRING" id="685588.A0A067TJX2"/>
<dbReference type="InterPro" id="IPR003439">
    <property type="entry name" value="ABC_transporter-like_ATP-bd"/>
</dbReference>
<sequence>MKIPFSDFFKTSPAPPGFGAGKVIPEGSAPLLSKLIFQWLGPFLEVGYSRPLEKEDFWELPRARLTATISDKIERNFYSRCPPEKRPQYMREDEDQSGAPTEENNNDVDDDKERGSLEKVVEKPVDLKPPAETLTAVSTQTAVPPVVELERELPGGTGTKLKSLPVRGKADKKPKYDQSLFKAIHRTFFTRIWLGGAMKLLSDTLKTTTPLVTKVLLTWLTDCYTYAHVPEAERAQLGITKAPRGIGYGIGLAVALFAMQAALTTGLSVRTGIVGTVFRKSLRLSGRARVDHSVGQITTMISTDASRLDRFSAFAHNLWVAPIQVAIGIGLLIGNLGYSALVGLGVMMLGFPIQFLLIKILYTQRKKGVKITDRRVRLTTEVLQGIRLIKFYSWEEFYTQEISGLRKNEIKAIRKAAIARSFLIAMVVFIPILSSILSFITYALSGHDLNIAIIFSSLQLFNIIRQPLVFFPFVFSAYADALVALGRIGTFLTSEDLPESYPIDEKEPLAVRVDGDFAWETVFNPTQEKDGKSGGARGGPGMRGPGAGGRPGQGMGKGGDRAAKEKPKVQQGNNSKWWKRQNKDGKATVLPTSVEDLEKPSEKEEDPSKPKERPFELKNLKFTVPHGAFIGIVGRVGCGKSSVLQSLIGEMRRTRGEVKLGGNISYAPQTPWIRNATLRENVLFGRPDDEERFRKVVSACCLDHDLEVLPNGEDTEIGEKGINLSGQYSARVSLARVAYSDSDIVLLDDPLSAVDSYVGKSILENCLLSGPLANRTRILVTHALHVLDKTDYIYVMDKGVIIEQGTYQDLMGNGLVFSRLMDEYGSLEVEGEDQKNSKRNQKKTQGPDDSTEEGGVKKGNTALMQLEERNTGAVTWITYKKYLGFAGGVIWAPVILGLLALTQGAQVGNNLFLGFWTSSSIHGFKQGDYMAVYAALGMAQAVFQFFVSFAFAIMSLVASLNLFRTALKAVLRSPTSFFDTTPMGRILSRLSKDQDTLDNELSITLLQFLSTFTSVLGTVALVFYTFPYLGIIFLPLAILYYNVAGYYRRSSVETKRLDSLMRSILYGSFTETLTGLATIRAYREQARSIKDADRGLDLENRAYYMTISIQRWLAVRLDLFGNILIFGIGLFAAGFRHTVNPAKIGVVLSYTLGTDMVSQFAQNEQNMNAVERVLHYADLEPEGDVTTPNDPPPSWPSNGAIEFTNVELAYREGLPLVLKGISFSIRPGEKVGIVGRTGAGKSSLLQALFRTVELKNGKIEIDGRDLRDMGLNVLRSRLALVPQDGTLFLGTLRNNLDPLGLCTDAEIISALQRAWLLPKSGPPDPVAEAKFSLDSTVGDEGANFSAGEKQLLALCRALVKNSKIIILDEATSNVDVETDSKLQRTIQVEFASSTLLCIAHRLNTIAYYDRVIVMDEGKIAEFDTVLNLFDKETSIFRSLCDEANLQRGDILRIRTEHDDIVHV</sequence>
<dbReference type="OrthoDB" id="6500128at2759"/>
<dbReference type="GO" id="GO:0016887">
    <property type="term" value="F:ATP hydrolysis activity"/>
    <property type="evidence" value="ECO:0007669"/>
    <property type="project" value="InterPro"/>
</dbReference>
<dbReference type="FunFam" id="3.40.50.300:FF:000565">
    <property type="entry name" value="ABC bile acid transporter"/>
    <property type="match status" value="1"/>
</dbReference>
<feature type="compositionally biased region" description="Basic and acidic residues" evidence="9">
    <location>
        <begin position="596"/>
        <end position="614"/>
    </location>
</feature>
<reference evidence="14" key="1">
    <citation type="journal article" date="2014" name="Proc. Natl. Acad. Sci. U.S.A.">
        <title>Extensive sampling of basidiomycete genomes demonstrates inadequacy of the white-rot/brown-rot paradigm for wood decay fungi.</title>
        <authorList>
            <person name="Riley R."/>
            <person name="Salamov A.A."/>
            <person name="Brown D.W."/>
            <person name="Nagy L.G."/>
            <person name="Floudas D."/>
            <person name="Held B.W."/>
            <person name="Levasseur A."/>
            <person name="Lombard V."/>
            <person name="Morin E."/>
            <person name="Otillar R."/>
            <person name="Lindquist E.A."/>
            <person name="Sun H."/>
            <person name="LaButti K.M."/>
            <person name="Schmutz J."/>
            <person name="Jabbour D."/>
            <person name="Luo H."/>
            <person name="Baker S.E."/>
            <person name="Pisabarro A.G."/>
            <person name="Walton J.D."/>
            <person name="Blanchette R.A."/>
            <person name="Henrissat B."/>
            <person name="Martin F."/>
            <person name="Cullen D."/>
            <person name="Hibbett D.S."/>
            <person name="Grigoriev I.V."/>
        </authorList>
    </citation>
    <scope>NUCLEOTIDE SEQUENCE [LARGE SCALE GENOMIC DNA]</scope>
    <source>
        <strain evidence="14">CBS 339.88</strain>
    </source>
</reference>
<comment type="subcellular location">
    <subcellularLocation>
        <location evidence="1">Membrane</location>
        <topology evidence="1">Multi-pass membrane protein</topology>
    </subcellularLocation>
</comment>
<evidence type="ECO:0000256" key="7">
    <source>
        <dbReference type="ARBA" id="ARBA00022989"/>
    </source>
</evidence>
<keyword evidence="7 10" id="KW-1133">Transmembrane helix</keyword>
<dbReference type="Gene3D" id="1.20.1560.10">
    <property type="entry name" value="ABC transporter type 1, transmembrane domain"/>
    <property type="match status" value="2"/>
</dbReference>
<keyword evidence="6" id="KW-0067">ATP-binding</keyword>
<dbReference type="PROSITE" id="PS50893">
    <property type="entry name" value="ABC_TRANSPORTER_2"/>
    <property type="match status" value="2"/>
</dbReference>
<dbReference type="CDD" id="cd03244">
    <property type="entry name" value="ABCC_MRP_domain2"/>
    <property type="match status" value="1"/>
</dbReference>
<dbReference type="Pfam" id="PF00664">
    <property type="entry name" value="ABC_membrane"/>
    <property type="match status" value="2"/>
</dbReference>
<evidence type="ECO:0000256" key="9">
    <source>
        <dbReference type="SAM" id="MobiDB-lite"/>
    </source>
</evidence>
<feature type="domain" description="ABC transporter" evidence="11">
    <location>
        <begin position="1201"/>
        <end position="1441"/>
    </location>
</feature>
<dbReference type="InterPro" id="IPR017871">
    <property type="entry name" value="ABC_transporter-like_CS"/>
</dbReference>
<proteinExistence type="inferred from homology"/>
<evidence type="ECO:0000256" key="10">
    <source>
        <dbReference type="SAM" id="Phobius"/>
    </source>
</evidence>
<protein>
    <recommendedName>
        <fullName evidence="15">Multidrug resistance-associated ABC transporter</fullName>
    </recommendedName>
</protein>
<dbReference type="InterPro" id="IPR027417">
    <property type="entry name" value="P-loop_NTPase"/>
</dbReference>
<dbReference type="GO" id="GO:0005524">
    <property type="term" value="F:ATP binding"/>
    <property type="evidence" value="ECO:0007669"/>
    <property type="project" value="UniProtKB-KW"/>
</dbReference>